<dbReference type="AlphaFoldDB" id="A0A0I9N9U1"/>
<dbReference type="InterPro" id="IPR048278">
    <property type="entry name" value="PFN"/>
</dbReference>
<dbReference type="GO" id="GO:0003785">
    <property type="term" value="F:actin monomer binding"/>
    <property type="evidence" value="ECO:0007669"/>
    <property type="project" value="TreeGrafter"/>
</dbReference>
<evidence type="ECO:0000256" key="1">
    <source>
        <dbReference type="ARBA" id="ARBA00010058"/>
    </source>
</evidence>
<accession>A0A0I9N9U1</accession>
<sequence length="160" mass="18122">MCVCVCMYWIRVLLMDDDDSFTNFHHPNFFEGIAKRHNCPINNCRMSGWAAYIKNLLDSSQGIQRAAIVGYPDGSVWARSEGDREFRATDEELKKFVTLYDHIEKVPAVGCDLEGVHYIVPRTEQNLIFGKRDKTGIFAAKTKSAVLIACYKGENAAEVH</sequence>
<organism evidence="3">
    <name type="scientific">Brugia malayi</name>
    <name type="common">Filarial nematode worm</name>
    <dbReference type="NCBI Taxonomy" id="6279"/>
    <lineage>
        <taxon>Eukaryota</taxon>
        <taxon>Metazoa</taxon>
        <taxon>Ecdysozoa</taxon>
        <taxon>Nematoda</taxon>
        <taxon>Chromadorea</taxon>
        <taxon>Rhabditida</taxon>
        <taxon>Spirurina</taxon>
        <taxon>Spiruromorpha</taxon>
        <taxon>Filarioidea</taxon>
        <taxon>Onchocercidae</taxon>
        <taxon>Brugia</taxon>
    </lineage>
</organism>
<dbReference type="PANTHER" id="PTHR11604">
    <property type="entry name" value="PROFILIN"/>
    <property type="match status" value="1"/>
</dbReference>
<dbReference type="Pfam" id="PF00235">
    <property type="entry name" value="Profilin"/>
    <property type="match status" value="1"/>
</dbReference>
<proteinExistence type="inferred from homology"/>
<dbReference type="SMART" id="SM00392">
    <property type="entry name" value="PROF"/>
    <property type="match status" value="1"/>
</dbReference>
<dbReference type="Gene3D" id="3.30.450.30">
    <property type="entry name" value="Dynein light chain 2a, cytoplasmic"/>
    <property type="match status" value="1"/>
</dbReference>
<dbReference type="PANTHER" id="PTHR11604:SF6">
    <property type="entry name" value="PROFILIN-1"/>
    <property type="match status" value="1"/>
</dbReference>
<name>A0A0I9N9U1_BRUMA</name>
<dbReference type="SUPFAM" id="SSF55770">
    <property type="entry name" value="Profilin (actin-binding protein)"/>
    <property type="match status" value="1"/>
</dbReference>
<keyword evidence="2" id="KW-0009">Actin-binding</keyword>
<dbReference type="InterPro" id="IPR036140">
    <property type="entry name" value="PFN_sf"/>
</dbReference>
<dbReference type="CDD" id="cd00148">
    <property type="entry name" value="PROF"/>
    <property type="match status" value="1"/>
</dbReference>
<dbReference type="InterPro" id="IPR005455">
    <property type="entry name" value="PFN_euk"/>
</dbReference>
<comment type="similarity">
    <text evidence="1 2">Belongs to the profilin family.</text>
</comment>
<reference evidence="3" key="1">
    <citation type="journal article" date="2007" name="Science">
        <title>Draft genome of the filarial nematode parasite Brugia malayi.</title>
        <authorList>
            <person name="Ghedin E."/>
            <person name="Wang S."/>
            <person name="Spiro D."/>
            <person name="Caler E."/>
            <person name="Zhao Q."/>
            <person name="Crabtree J."/>
            <person name="Allen J.E."/>
            <person name="Delcher A.L."/>
            <person name="Guiliano D.B."/>
            <person name="Miranda-Saavedra D."/>
            <person name="Angiuoli S.V."/>
            <person name="Creasy T."/>
            <person name="Amedeo P."/>
            <person name="Haas B."/>
            <person name="El-Sayed N.M."/>
            <person name="Wortman J.R."/>
            <person name="Feldblyum T."/>
            <person name="Tallon L."/>
            <person name="Schatz M."/>
            <person name="Shumway M."/>
            <person name="Koo H."/>
            <person name="Salzberg S.L."/>
            <person name="Schobel S."/>
            <person name="Pertea M."/>
            <person name="Pop M."/>
            <person name="White O."/>
            <person name="Barton G.J."/>
            <person name="Carlow C.K."/>
            <person name="Crawford M.J."/>
            <person name="Daub J."/>
            <person name="Dimmic M.W."/>
            <person name="Estes C.F."/>
            <person name="Foster J.M."/>
            <person name="Ganatra M."/>
            <person name="Gregory W.F."/>
            <person name="Johnson N.M."/>
            <person name="Jin J."/>
            <person name="Komuniecki R."/>
            <person name="Korf I."/>
            <person name="Kumar S."/>
            <person name="Laney S."/>
            <person name="Li B.W."/>
            <person name="Li W."/>
            <person name="Lindblom T.H."/>
            <person name="Lustigman S."/>
            <person name="Ma D."/>
            <person name="Maina C.V."/>
            <person name="Martin D.M."/>
            <person name="McCarter J.P."/>
            <person name="McReynolds L."/>
            <person name="Mitreva M."/>
            <person name="Nutman T.B."/>
            <person name="Parkinson J."/>
            <person name="Peregrin-Alvarez J.M."/>
            <person name="Poole C."/>
            <person name="Ren Q."/>
            <person name="Saunders L."/>
            <person name="Sluder A.E."/>
            <person name="Smith K."/>
            <person name="Stanke M."/>
            <person name="Unnasch T.R."/>
            <person name="Ware J."/>
            <person name="Wei A.D."/>
            <person name="Weil G."/>
            <person name="Williams D.J."/>
            <person name="Zhang Y."/>
            <person name="Williams S.A."/>
            <person name="Fraser-Liggett C."/>
            <person name="Slatko B."/>
            <person name="Blaxter M.L."/>
            <person name="Scott A.L."/>
        </authorList>
    </citation>
    <scope>NUCLEOTIDE SEQUENCE</scope>
    <source>
        <strain evidence="3">FR3</strain>
    </source>
</reference>
<gene>
    <name evidence="3" type="primary">Bm3825</name>
    <name evidence="3" type="ORF">BM_Bm3825</name>
</gene>
<protein>
    <recommendedName>
        <fullName evidence="2">Profilin</fullName>
    </recommendedName>
</protein>
<reference evidence="3" key="2">
    <citation type="submission" date="2012-12" db="EMBL/GenBank/DDBJ databases">
        <authorList>
            <person name="Gao Y.W."/>
            <person name="Fan S.T."/>
            <person name="Sun H.T."/>
            <person name="Wang Z."/>
            <person name="Gao X.L."/>
            <person name="Li Y.G."/>
            <person name="Wang T.C."/>
            <person name="Zhang K."/>
            <person name="Xu W.W."/>
            <person name="Yu Z.J."/>
            <person name="Xia X.Z."/>
        </authorList>
    </citation>
    <scope>NUCLEOTIDE SEQUENCE</scope>
    <source>
        <strain evidence="3">FR3</strain>
    </source>
</reference>
<evidence type="ECO:0000313" key="3">
    <source>
        <dbReference type="EMBL" id="CTP81433.1"/>
    </source>
</evidence>
<evidence type="ECO:0000256" key="2">
    <source>
        <dbReference type="RuleBase" id="RU003909"/>
    </source>
</evidence>
<dbReference type="GO" id="GO:0005938">
    <property type="term" value="C:cell cortex"/>
    <property type="evidence" value="ECO:0007669"/>
    <property type="project" value="TreeGrafter"/>
</dbReference>
<dbReference type="OMA" id="IVIAMYE"/>
<dbReference type="EMBL" id="LN856985">
    <property type="protein sequence ID" value="CTP81433.1"/>
    <property type="molecule type" value="Genomic_DNA"/>
</dbReference>